<accession>M7AYV7</accession>
<dbReference type="AlphaFoldDB" id="M7AYV7"/>
<evidence type="ECO:0000259" key="2">
    <source>
        <dbReference type="Pfam" id="PF13837"/>
    </source>
</evidence>
<evidence type="ECO:0000313" key="3">
    <source>
        <dbReference type="EMBL" id="EMP24978.1"/>
    </source>
</evidence>
<feature type="compositionally biased region" description="Basic and acidic residues" evidence="1">
    <location>
        <begin position="155"/>
        <end position="165"/>
    </location>
</feature>
<dbReference type="PANTHER" id="PTHR47595">
    <property type="entry name" value="HEAT SHOCK 70 KDA PROTEIN 14"/>
    <property type="match status" value="1"/>
</dbReference>
<gene>
    <name evidence="3" type="ORF">UY3_17955</name>
</gene>
<dbReference type="PANTHER" id="PTHR47595:SF1">
    <property type="entry name" value="MYB_SANT-LIKE DNA-BINDING DOMAIN-CONTAINING PROTEIN"/>
    <property type="match status" value="1"/>
</dbReference>
<dbReference type="Proteomes" id="UP000031443">
    <property type="component" value="Unassembled WGS sequence"/>
</dbReference>
<feature type="compositionally biased region" description="Basic and acidic residues" evidence="1">
    <location>
        <begin position="137"/>
        <end position="148"/>
    </location>
</feature>
<evidence type="ECO:0000256" key="1">
    <source>
        <dbReference type="SAM" id="MobiDB-lite"/>
    </source>
</evidence>
<feature type="domain" description="Myb/SANT-like DNA-binding" evidence="2">
    <location>
        <begin position="1"/>
        <end position="50"/>
    </location>
</feature>
<sequence length="165" mass="18481">MMEKGHNRDALQCRVKVKDLWNAYHKAQEANRRSGAAPVTCCFYKELDAILGGDPTSTLKTIMDTSEPSEGAEEEGDSPASLDVCSQELLSSQEEGSQSQRLVLGEEQKHQRSRISKLDVISQLELGEEPWVPDLQGYKKREIPRDTDTGGDWTVSEKEEKNSQQ</sequence>
<reference evidence="4" key="1">
    <citation type="journal article" date="2013" name="Nat. Genet.">
        <title>The draft genomes of soft-shell turtle and green sea turtle yield insights into the development and evolution of the turtle-specific body plan.</title>
        <authorList>
            <person name="Wang Z."/>
            <person name="Pascual-Anaya J."/>
            <person name="Zadissa A."/>
            <person name="Li W."/>
            <person name="Niimura Y."/>
            <person name="Huang Z."/>
            <person name="Li C."/>
            <person name="White S."/>
            <person name="Xiong Z."/>
            <person name="Fang D."/>
            <person name="Wang B."/>
            <person name="Ming Y."/>
            <person name="Chen Y."/>
            <person name="Zheng Y."/>
            <person name="Kuraku S."/>
            <person name="Pignatelli M."/>
            <person name="Herrero J."/>
            <person name="Beal K."/>
            <person name="Nozawa M."/>
            <person name="Li Q."/>
            <person name="Wang J."/>
            <person name="Zhang H."/>
            <person name="Yu L."/>
            <person name="Shigenobu S."/>
            <person name="Wang J."/>
            <person name="Liu J."/>
            <person name="Flicek P."/>
            <person name="Searle S."/>
            <person name="Wang J."/>
            <person name="Kuratani S."/>
            <person name="Yin Y."/>
            <person name="Aken B."/>
            <person name="Zhang G."/>
            <person name="Irie N."/>
        </authorList>
    </citation>
    <scope>NUCLEOTIDE SEQUENCE [LARGE SCALE GENOMIC DNA]</scope>
</reference>
<proteinExistence type="predicted"/>
<feature type="region of interest" description="Disordered" evidence="1">
    <location>
        <begin position="129"/>
        <end position="165"/>
    </location>
</feature>
<dbReference type="Pfam" id="PF13837">
    <property type="entry name" value="Myb_DNA-bind_4"/>
    <property type="match status" value="1"/>
</dbReference>
<feature type="compositionally biased region" description="Low complexity" evidence="1">
    <location>
        <begin position="86"/>
        <end position="102"/>
    </location>
</feature>
<feature type="compositionally biased region" description="Polar residues" evidence="1">
    <location>
        <begin position="55"/>
        <end position="68"/>
    </location>
</feature>
<evidence type="ECO:0000313" key="4">
    <source>
        <dbReference type="Proteomes" id="UP000031443"/>
    </source>
</evidence>
<dbReference type="InterPro" id="IPR044822">
    <property type="entry name" value="Myb_DNA-bind_4"/>
</dbReference>
<dbReference type="EMBL" id="KB595880">
    <property type="protein sequence ID" value="EMP24978.1"/>
    <property type="molecule type" value="Genomic_DNA"/>
</dbReference>
<keyword evidence="4" id="KW-1185">Reference proteome</keyword>
<feature type="region of interest" description="Disordered" evidence="1">
    <location>
        <begin position="55"/>
        <end position="115"/>
    </location>
</feature>
<name>M7AYV7_CHEMY</name>
<organism evidence="3 4">
    <name type="scientific">Chelonia mydas</name>
    <name type="common">Green sea-turtle</name>
    <name type="synonym">Chelonia agassizi</name>
    <dbReference type="NCBI Taxonomy" id="8469"/>
    <lineage>
        <taxon>Eukaryota</taxon>
        <taxon>Metazoa</taxon>
        <taxon>Chordata</taxon>
        <taxon>Craniata</taxon>
        <taxon>Vertebrata</taxon>
        <taxon>Euteleostomi</taxon>
        <taxon>Archelosauria</taxon>
        <taxon>Testudinata</taxon>
        <taxon>Testudines</taxon>
        <taxon>Cryptodira</taxon>
        <taxon>Durocryptodira</taxon>
        <taxon>Americhelydia</taxon>
        <taxon>Chelonioidea</taxon>
        <taxon>Cheloniidae</taxon>
        <taxon>Chelonia</taxon>
    </lineage>
</organism>
<protein>
    <recommendedName>
        <fullName evidence="2">Myb/SANT-like DNA-binding domain-containing protein</fullName>
    </recommendedName>
</protein>